<dbReference type="InterPro" id="IPR032808">
    <property type="entry name" value="DoxX"/>
</dbReference>
<accession>A0A0M4FMM4</accession>
<dbReference type="Proteomes" id="UP000067625">
    <property type="component" value="Chromosome"/>
</dbReference>
<evidence type="ECO:0000256" key="7">
    <source>
        <dbReference type="SAM" id="Phobius"/>
    </source>
</evidence>
<dbReference type="GO" id="GO:0005886">
    <property type="term" value="C:plasma membrane"/>
    <property type="evidence" value="ECO:0007669"/>
    <property type="project" value="UniProtKB-SubCell"/>
</dbReference>
<dbReference type="OrthoDB" id="346004at2"/>
<evidence type="ECO:0000256" key="2">
    <source>
        <dbReference type="ARBA" id="ARBA00006679"/>
    </source>
</evidence>
<dbReference type="PATRIC" id="fig|1441095.3.peg.4518"/>
<evidence type="ECO:0000256" key="5">
    <source>
        <dbReference type="ARBA" id="ARBA00022989"/>
    </source>
</evidence>
<dbReference type="InterPro" id="IPR051907">
    <property type="entry name" value="DoxX-like_oxidoreductase"/>
</dbReference>
<name>A0A0M4FMM4_9BACI</name>
<dbReference type="AlphaFoldDB" id="A0A0M4FMM4"/>
<reference evidence="9" key="1">
    <citation type="submission" date="2015-08" db="EMBL/GenBank/DDBJ databases">
        <title>Genome sequencing project for genomic taxonomy and phylogenomics of Bacillus-like bacteria.</title>
        <authorList>
            <person name="Liu B."/>
            <person name="Wang J."/>
            <person name="Zhu Y."/>
            <person name="Liu G."/>
            <person name="Chen Q."/>
            <person name="Chen Z."/>
            <person name="Lan J."/>
            <person name="Che J."/>
            <person name="Ge C."/>
            <person name="Shi H."/>
            <person name="Pan Z."/>
            <person name="Liu X."/>
        </authorList>
    </citation>
    <scope>NUCLEOTIDE SEQUENCE [LARGE SCALE GENOMIC DNA]</scope>
    <source>
        <strain evidence="9">FJAT-4402</strain>
    </source>
</reference>
<dbReference type="PANTHER" id="PTHR33452">
    <property type="entry name" value="OXIDOREDUCTASE CATD-RELATED"/>
    <property type="match status" value="1"/>
</dbReference>
<evidence type="ECO:0000256" key="3">
    <source>
        <dbReference type="ARBA" id="ARBA00022475"/>
    </source>
</evidence>
<keyword evidence="3" id="KW-1003">Cell membrane</keyword>
<dbReference type="STRING" id="1441095.AM592_20430"/>
<comment type="subcellular location">
    <subcellularLocation>
        <location evidence="1">Cell membrane</location>
        <topology evidence="1">Multi-pass membrane protein</topology>
    </subcellularLocation>
</comment>
<evidence type="ECO:0000256" key="6">
    <source>
        <dbReference type="ARBA" id="ARBA00023136"/>
    </source>
</evidence>
<evidence type="ECO:0000256" key="4">
    <source>
        <dbReference type="ARBA" id="ARBA00022692"/>
    </source>
</evidence>
<gene>
    <name evidence="8" type="ORF">AM592_20430</name>
</gene>
<dbReference type="PANTHER" id="PTHR33452:SF10">
    <property type="entry name" value="OXIDOREDUCTASE MHQP-RELATED"/>
    <property type="match status" value="1"/>
</dbReference>
<evidence type="ECO:0000313" key="8">
    <source>
        <dbReference type="EMBL" id="ALC83629.1"/>
    </source>
</evidence>
<feature type="transmembrane region" description="Helical" evidence="7">
    <location>
        <begin position="109"/>
        <end position="130"/>
    </location>
</feature>
<keyword evidence="5 7" id="KW-1133">Transmembrane helix</keyword>
<protein>
    <submittedName>
        <fullName evidence="8">Oxidoreductase</fullName>
    </submittedName>
</protein>
<dbReference type="EMBL" id="CP012600">
    <property type="protein sequence ID" value="ALC83629.1"/>
    <property type="molecule type" value="Genomic_DNA"/>
</dbReference>
<dbReference type="RefSeq" id="WP_053605485.1">
    <property type="nucleotide sequence ID" value="NZ_CP012600.1"/>
</dbReference>
<sequence length="136" mass="14189">MTVLASLGLLLIRIVAGLTFAAHGTQKLFGWFGGQGIDKTAEGFESMGLKPGKTMAVLGGLGELAGGLLFALGFLMPLSAVIITITMLVAIFTAHAGKGYWNAQNGCEYNVHIIIVAIGVTLIGPGLYSIDYLLFS</sequence>
<evidence type="ECO:0000256" key="1">
    <source>
        <dbReference type="ARBA" id="ARBA00004651"/>
    </source>
</evidence>
<comment type="similarity">
    <text evidence="2">Belongs to the DoxX family.</text>
</comment>
<feature type="transmembrane region" description="Helical" evidence="7">
    <location>
        <begin position="68"/>
        <end position="97"/>
    </location>
</feature>
<keyword evidence="4 7" id="KW-0812">Transmembrane</keyword>
<keyword evidence="6 7" id="KW-0472">Membrane</keyword>
<dbReference type="Pfam" id="PF07681">
    <property type="entry name" value="DoxX"/>
    <property type="match status" value="1"/>
</dbReference>
<proteinExistence type="inferred from homology"/>
<reference evidence="8 9" key="2">
    <citation type="journal article" date="2016" name="Int. J. Syst. Evol. Microbiol.">
        <title>Bacillus gobiensis sp. nov., isolated from a soil sample.</title>
        <authorList>
            <person name="Liu B."/>
            <person name="Liu G.H."/>
            <person name="Cetin S."/>
            <person name="Schumann P."/>
            <person name="Pan Z.Z."/>
            <person name="Chen Q.Q."/>
        </authorList>
    </citation>
    <scope>NUCLEOTIDE SEQUENCE [LARGE SCALE GENOMIC DNA]</scope>
    <source>
        <strain evidence="8 9">FJAT-4402</strain>
    </source>
</reference>
<keyword evidence="9" id="KW-1185">Reference proteome</keyword>
<organism evidence="8 9">
    <name type="scientific">Bacillus gobiensis</name>
    <dbReference type="NCBI Taxonomy" id="1441095"/>
    <lineage>
        <taxon>Bacteria</taxon>
        <taxon>Bacillati</taxon>
        <taxon>Bacillota</taxon>
        <taxon>Bacilli</taxon>
        <taxon>Bacillales</taxon>
        <taxon>Bacillaceae</taxon>
        <taxon>Bacillus</taxon>
    </lineage>
</organism>
<evidence type="ECO:0000313" key="9">
    <source>
        <dbReference type="Proteomes" id="UP000067625"/>
    </source>
</evidence>